<evidence type="ECO:0000313" key="1">
    <source>
        <dbReference type="EMBL" id="KAF7503851.1"/>
    </source>
</evidence>
<accession>A0A8H7AB45</accession>
<dbReference type="Proteomes" id="UP000606974">
    <property type="component" value="Unassembled WGS sequence"/>
</dbReference>
<protein>
    <submittedName>
        <fullName evidence="1">Uncharacterized protein</fullName>
    </submittedName>
</protein>
<keyword evidence="2" id="KW-1185">Reference proteome</keyword>
<dbReference type="AlphaFoldDB" id="A0A8H7AB45"/>
<reference evidence="1" key="1">
    <citation type="submission" date="2020-02" db="EMBL/GenBank/DDBJ databases">
        <authorList>
            <person name="Palmer J.M."/>
        </authorList>
    </citation>
    <scope>NUCLEOTIDE SEQUENCE</scope>
    <source>
        <strain evidence="1">EPUS1.4</strain>
        <tissue evidence="1">Thallus</tissue>
    </source>
</reference>
<evidence type="ECO:0000313" key="2">
    <source>
        <dbReference type="Proteomes" id="UP000606974"/>
    </source>
</evidence>
<proteinExistence type="predicted"/>
<dbReference type="EMBL" id="JAACFV010000158">
    <property type="protein sequence ID" value="KAF7503851.1"/>
    <property type="molecule type" value="Genomic_DNA"/>
</dbReference>
<gene>
    <name evidence="1" type="ORF">GJ744_003048</name>
</gene>
<sequence length="92" mass="9463">MVVPQLGENALGAQQALPDLVADAAAFQQRVQRLLAGADVDDALDVLGAAREEGGAEERVGHLGRRAVVVAQVQQRQVDVPRGVGGEVGGQA</sequence>
<name>A0A8H7AB45_9EURO</name>
<organism evidence="1 2">
    <name type="scientific">Endocarpon pusillum</name>
    <dbReference type="NCBI Taxonomy" id="364733"/>
    <lineage>
        <taxon>Eukaryota</taxon>
        <taxon>Fungi</taxon>
        <taxon>Dikarya</taxon>
        <taxon>Ascomycota</taxon>
        <taxon>Pezizomycotina</taxon>
        <taxon>Eurotiomycetes</taxon>
        <taxon>Chaetothyriomycetidae</taxon>
        <taxon>Verrucariales</taxon>
        <taxon>Verrucariaceae</taxon>
        <taxon>Endocarpon</taxon>
    </lineage>
</organism>
<comment type="caution">
    <text evidence="1">The sequence shown here is derived from an EMBL/GenBank/DDBJ whole genome shotgun (WGS) entry which is preliminary data.</text>
</comment>